<comment type="caution">
    <text evidence="2">The sequence shown here is derived from an EMBL/GenBank/DDBJ whole genome shotgun (WGS) entry which is preliminary data.</text>
</comment>
<keyword evidence="3" id="KW-1185">Reference proteome</keyword>
<reference evidence="2" key="1">
    <citation type="submission" date="2022-03" db="EMBL/GenBank/DDBJ databases">
        <authorList>
            <person name="Lindestad O."/>
        </authorList>
    </citation>
    <scope>NUCLEOTIDE SEQUENCE</scope>
</reference>
<feature type="region of interest" description="Disordered" evidence="1">
    <location>
        <begin position="1"/>
        <end position="64"/>
    </location>
</feature>
<evidence type="ECO:0000313" key="2">
    <source>
        <dbReference type="EMBL" id="CAH2226374.1"/>
    </source>
</evidence>
<dbReference type="Proteomes" id="UP000838756">
    <property type="component" value="Unassembled WGS sequence"/>
</dbReference>
<proteinExistence type="predicted"/>
<evidence type="ECO:0000313" key="3">
    <source>
        <dbReference type="Proteomes" id="UP000838756"/>
    </source>
</evidence>
<protein>
    <submittedName>
        <fullName evidence="2">Jg15251 protein</fullName>
    </submittedName>
</protein>
<name>A0A8S4R0E7_9NEOP</name>
<sequence length="77" mass="8154">MDVGVPRCKSGNPAPVSAALVEPQPGGQTTSNESRRAAGYKRNRIGGTESKEFGTPYKRPMSSCGHQSVDLMMAMAI</sequence>
<organism evidence="2 3">
    <name type="scientific">Pararge aegeria aegeria</name>
    <dbReference type="NCBI Taxonomy" id="348720"/>
    <lineage>
        <taxon>Eukaryota</taxon>
        <taxon>Metazoa</taxon>
        <taxon>Ecdysozoa</taxon>
        <taxon>Arthropoda</taxon>
        <taxon>Hexapoda</taxon>
        <taxon>Insecta</taxon>
        <taxon>Pterygota</taxon>
        <taxon>Neoptera</taxon>
        <taxon>Endopterygota</taxon>
        <taxon>Lepidoptera</taxon>
        <taxon>Glossata</taxon>
        <taxon>Ditrysia</taxon>
        <taxon>Papilionoidea</taxon>
        <taxon>Nymphalidae</taxon>
        <taxon>Satyrinae</taxon>
        <taxon>Satyrini</taxon>
        <taxon>Parargina</taxon>
        <taxon>Pararge</taxon>
    </lineage>
</organism>
<dbReference type="AlphaFoldDB" id="A0A8S4R0E7"/>
<evidence type="ECO:0000256" key="1">
    <source>
        <dbReference type="SAM" id="MobiDB-lite"/>
    </source>
</evidence>
<dbReference type="EMBL" id="CAKXAJ010021190">
    <property type="protein sequence ID" value="CAH2226374.1"/>
    <property type="molecule type" value="Genomic_DNA"/>
</dbReference>
<accession>A0A8S4R0E7</accession>
<dbReference type="OrthoDB" id="7466345at2759"/>
<gene>
    <name evidence="2" type="primary">jg15251</name>
    <name evidence="2" type="ORF">PAEG_LOCUS7080</name>
</gene>